<feature type="region of interest" description="Disordered" evidence="1">
    <location>
        <begin position="106"/>
        <end position="145"/>
    </location>
</feature>
<dbReference type="FunCoup" id="D8SDY1">
    <property type="interactions" value="128"/>
</dbReference>
<dbReference type="EMBL" id="GL377614">
    <property type="protein sequence ID" value="EFJ17327.1"/>
    <property type="molecule type" value="Genomic_DNA"/>
</dbReference>
<reference evidence="2 3" key="1">
    <citation type="journal article" date="2011" name="Science">
        <title>The Selaginella genome identifies genetic changes associated with the evolution of vascular plants.</title>
        <authorList>
            <person name="Banks J.A."/>
            <person name="Nishiyama T."/>
            <person name="Hasebe M."/>
            <person name="Bowman J.L."/>
            <person name="Gribskov M."/>
            <person name="dePamphilis C."/>
            <person name="Albert V.A."/>
            <person name="Aono N."/>
            <person name="Aoyama T."/>
            <person name="Ambrose B.A."/>
            <person name="Ashton N.W."/>
            <person name="Axtell M.J."/>
            <person name="Barker E."/>
            <person name="Barker M.S."/>
            <person name="Bennetzen J.L."/>
            <person name="Bonawitz N.D."/>
            <person name="Chapple C."/>
            <person name="Cheng C."/>
            <person name="Correa L.G."/>
            <person name="Dacre M."/>
            <person name="DeBarry J."/>
            <person name="Dreyer I."/>
            <person name="Elias M."/>
            <person name="Engstrom E.M."/>
            <person name="Estelle M."/>
            <person name="Feng L."/>
            <person name="Finet C."/>
            <person name="Floyd S.K."/>
            <person name="Frommer W.B."/>
            <person name="Fujita T."/>
            <person name="Gramzow L."/>
            <person name="Gutensohn M."/>
            <person name="Harholt J."/>
            <person name="Hattori M."/>
            <person name="Heyl A."/>
            <person name="Hirai T."/>
            <person name="Hiwatashi Y."/>
            <person name="Ishikawa M."/>
            <person name="Iwata M."/>
            <person name="Karol K.G."/>
            <person name="Koehler B."/>
            <person name="Kolukisaoglu U."/>
            <person name="Kubo M."/>
            <person name="Kurata T."/>
            <person name="Lalonde S."/>
            <person name="Li K."/>
            <person name="Li Y."/>
            <person name="Litt A."/>
            <person name="Lyons E."/>
            <person name="Manning G."/>
            <person name="Maruyama T."/>
            <person name="Michael T.P."/>
            <person name="Mikami K."/>
            <person name="Miyazaki S."/>
            <person name="Morinaga S."/>
            <person name="Murata T."/>
            <person name="Mueller-Roeber B."/>
            <person name="Nelson D.R."/>
            <person name="Obara M."/>
            <person name="Oguri Y."/>
            <person name="Olmstead R.G."/>
            <person name="Onodera N."/>
            <person name="Petersen B.L."/>
            <person name="Pils B."/>
            <person name="Prigge M."/>
            <person name="Rensing S.A."/>
            <person name="Riano-Pachon D.M."/>
            <person name="Roberts A.W."/>
            <person name="Sato Y."/>
            <person name="Scheller H.V."/>
            <person name="Schulz B."/>
            <person name="Schulz C."/>
            <person name="Shakirov E.V."/>
            <person name="Shibagaki N."/>
            <person name="Shinohara N."/>
            <person name="Shippen D.E."/>
            <person name="Soerensen I."/>
            <person name="Sotooka R."/>
            <person name="Sugimoto N."/>
            <person name="Sugita M."/>
            <person name="Sumikawa N."/>
            <person name="Tanurdzic M."/>
            <person name="Theissen G."/>
            <person name="Ulvskov P."/>
            <person name="Wakazuki S."/>
            <person name="Weng J.K."/>
            <person name="Willats W.W."/>
            <person name="Wipf D."/>
            <person name="Wolf P.G."/>
            <person name="Yang L."/>
            <person name="Zimmer A.D."/>
            <person name="Zhu Q."/>
            <person name="Mitros T."/>
            <person name="Hellsten U."/>
            <person name="Loque D."/>
            <person name="Otillar R."/>
            <person name="Salamov A."/>
            <person name="Schmutz J."/>
            <person name="Shapiro H."/>
            <person name="Lindquist E."/>
            <person name="Lucas S."/>
            <person name="Rokhsar D."/>
            <person name="Grigoriev I.V."/>
        </authorList>
    </citation>
    <scope>NUCLEOTIDE SEQUENCE [LARGE SCALE GENOMIC DNA]</scope>
</reference>
<dbReference type="KEGG" id="smo:SELMODRAFT_421039"/>
<dbReference type="AlphaFoldDB" id="D8SDY1"/>
<evidence type="ECO:0000313" key="3">
    <source>
        <dbReference type="Proteomes" id="UP000001514"/>
    </source>
</evidence>
<evidence type="ECO:0000313" key="2">
    <source>
        <dbReference type="EMBL" id="EFJ17327.1"/>
    </source>
</evidence>
<dbReference type="eggNOG" id="ENOG502QVAG">
    <property type="taxonomic scope" value="Eukaryota"/>
</dbReference>
<evidence type="ECO:0008006" key="4">
    <source>
        <dbReference type="Google" id="ProtNLM"/>
    </source>
</evidence>
<dbReference type="PANTHER" id="PTHR46872:SF10">
    <property type="entry name" value="MYB-LIKE DOMAIN-CONTAINING PROTEIN"/>
    <property type="match status" value="1"/>
</dbReference>
<feature type="compositionally biased region" description="Acidic residues" evidence="1">
    <location>
        <begin position="313"/>
        <end position="322"/>
    </location>
</feature>
<organism evidence="3">
    <name type="scientific">Selaginella moellendorffii</name>
    <name type="common">Spikemoss</name>
    <dbReference type="NCBI Taxonomy" id="88036"/>
    <lineage>
        <taxon>Eukaryota</taxon>
        <taxon>Viridiplantae</taxon>
        <taxon>Streptophyta</taxon>
        <taxon>Embryophyta</taxon>
        <taxon>Tracheophyta</taxon>
        <taxon>Lycopodiopsida</taxon>
        <taxon>Selaginellales</taxon>
        <taxon>Selaginellaceae</taxon>
        <taxon>Selaginella</taxon>
    </lineage>
</organism>
<gene>
    <name evidence="2" type="ORF">SELMODRAFT_421039</name>
</gene>
<accession>D8SDY1</accession>
<keyword evidence="3" id="KW-1185">Reference proteome</keyword>
<feature type="region of interest" description="Disordered" evidence="1">
    <location>
        <begin position="303"/>
        <end position="322"/>
    </location>
</feature>
<proteinExistence type="predicted"/>
<dbReference type="Proteomes" id="UP000001514">
    <property type="component" value="Unassembled WGS sequence"/>
</dbReference>
<evidence type="ECO:0000256" key="1">
    <source>
        <dbReference type="SAM" id="MobiDB-lite"/>
    </source>
</evidence>
<sequence>MEIRKEKKLERVLQARVSIAAYHHGPDVKSAHLKHLKAFESGQVFGATFDATKGNVDPNAKALIHSHVKEALAHLRKLALDPGNAGHSEGDNGKFQETIKGFLGRLQSNHLKSNRPRRPSKYALRSHTPHTPRPKLQPQTPLERKSVPVGERFQAVVPSTVAVNADNDDENSKLFLGEVVWSKTEARSHSASMCFCTDDGSEDCVKLHVNEQCGKLKQELGEDVFREWGFHTMGESLIKLAKWSMREQAEFSAIVRRCQGDNEKKLWPDLQASFAGRRNREELGSYYFNVYVLRKRAHQNRTYAPDSEKFDTDKEDDDLLVT</sequence>
<protein>
    <recommendedName>
        <fullName evidence="4">ELM2 domain-containing protein</fullName>
    </recommendedName>
</protein>
<dbReference type="Gramene" id="EFJ17327">
    <property type="protein sequence ID" value="EFJ17327"/>
    <property type="gene ID" value="SELMODRAFT_421039"/>
</dbReference>
<dbReference type="PANTHER" id="PTHR46872">
    <property type="entry name" value="DNA BINDING PROTEIN"/>
    <property type="match status" value="1"/>
</dbReference>
<name>D8SDY1_SELML</name>
<dbReference type="HOGENOM" id="CLU_738510_0_0_1"/>
<dbReference type="InParanoid" id="D8SDY1"/>